<evidence type="ECO:0000313" key="6">
    <source>
        <dbReference type="EMBL" id="EDO40565.1"/>
    </source>
</evidence>
<protein>
    <recommendedName>
        <fullName evidence="5">UPAR/Ly6 domain-containing protein</fullName>
    </recommendedName>
</protein>
<evidence type="ECO:0000256" key="3">
    <source>
        <dbReference type="SAM" id="MobiDB-lite"/>
    </source>
</evidence>
<sequence>MKIIGLVALLMVCAMLDSVFQLTTKASSLSCHSCAVGVDCTETPTTCDEGKDVCVTVNGTIDGSLNHFRGCAMNNQCSDCTQFMNASDCKIACCNTDNCNAKPAQPDTDVPPPPATTSAPPPPTTTAPPATTSPPTTTDSPPTTAAETLPPTDAPTEAPTEPPTEKKISNAVTETRDLLGTPADEGTTPASPGGNAANVTAPINTTEAVVTAPVAKAKNDSPGTASVDRWMFALLLMGATARFVL</sequence>
<dbReference type="PANTHER" id="PTHR10036">
    <property type="entry name" value="CD59 GLYCOPROTEIN"/>
    <property type="match status" value="1"/>
</dbReference>
<proteinExistence type="predicted"/>
<dbReference type="SUPFAM" id="SSF57302">
    <property type="entry name" value="Snake toxin-like"/>
    <property type="match status" value="1"/>
</dbReference>
<name>A7S6Q2_NEMVE</name>
<evidence type="ECO:0000313" key="7">
    <source>
        <dbReference type="Proteomes" id="UP000001593"/>
    </source>
</evidence>
<feature type="signal peptide" evidence="4">
    <location>
        <begin position="1"/>
        <end position="21"/>
    </location>
</feature>
<feature type="domain" description="UPAR/Ly6" evidence="5">
    <location>
        <begin position="29"/>
        <end position="111"/>
    </location>
</feature>
<dbReference type="Gene3D" id="2.10.60.10">
    <property type="entry name" value="CD59"/>
    <property type="match status" value="1"/>
</dbReference>
<evidence type="ECO:0000256" key="2">
    <source>
        <dbReference type="ARBA" id="ARBA00023157"/>
    </source>
</evidence>
<feature type="compositionally biased region" description="Pro residues" evidence="3">
    <location>
        <begin position="109"/>
        <end position="126"/>
    </location>
</feature>
<dbReference type="SMART" id="SM00134">
    <property type="entry name" value="LU"/>
    <property type="match status" value="1"/>
</dbReference>
<evidence type="ECO:0000256" key="1">
    <source>
        <dbReference type="ARBA" id="ARBA00022729"/>
    </source>
</evidence>
<accession>A7S6Q2</accession>
<dbReference type="InterPro" id="IPR045860">
    <property type="entry name" value="Snake_toxin-like_sf"/>
</dbReference>
<dbReference type="EMBL" id="DS469589">
    <property type="protein sequence ID" value="EDO40565.1"/>
    <property type="molecule type" value="Genomic_DNA"/>
</dbReference>
<keyword evidence="1 4" id="KW-0732">Signal</keyword>
<organism evidence="6 7">
    <name type="scientific">Nematostella vectensis</name>
    <name type="common">Starlet sea anemone</name>
    <dbReference type="NCBI Taxonomy" id="45351"/>
    <lineage>
        <taxon>Eukaryota</taxon>
        <taxon>Metazoa</taxon>
        <taxon>Cnidaria</taxon>
        <taxon>Anthozoa</taxon>
        <taxon>Hexacorallia</taxon>
        <taxon>Actiniaria</taxon>
        <taxon>Edwardsiidae</taxon>
        <taxon>Nematostella</taxon>
    </lineage>
</organism>
<feature type="chain" id="PRO_5002715078" description="UPAR/Ly6 domain-containing protein" evidence="4">
    <location>
        <begin position="22"/>
        <end position="245"/>
    </location>
</feature>
<reference evidence="6 7" key="1">
    <citation type="journal article" date="2007" name="Science">
        <title>Sea anemone genome reveals ancestral eumetazoan gene repertoire and genomic organization.</title>
        <authorList>
            <person name="Putnam N.H."/>
            <person name="Srivastava M."/>
            <person name="Hellsten U."/>
            <person name="Dirks B."/>
            <person name="Chapman J."/>
            <person name="Salamov A."/>
            <person name="Terry A."/>
            <person name="Shapiro H."/>
            <person name="Lindquist E."/>
            <person name="Kapitonov V.V."/>
            <person name="Jurka J."/>
            <person name="Genikhovich G."/>
            <person name="Grigoriev I.V."/>
            <person name="Lucas S.M."/>
            <person name="Steele R.E."/>
            <person name="Finnerty J.R."/>
            <person name="Technau U."/>
            <person name="Martindale M.Q."/>
            <person name="Rokhsar D.S."/>
        </authorList>
    </citation>
    <scope>NUCLEOTIDE SEQUENCE [LARGE SCALE GENOMIC DNA]</scope>
    <source>
        <strain evidence="7">CH2 X CH6</strain>
    </source>
</reference>
<dbReference type="PANTHER" id="PTHR10036:SF3">
    <property type="entry name" value="PROTEIN SLEEPLESS-RELATED"/>
    <property type="match status" value="1"/>
</dbReference>
<dbReference type="Proteomes" id="UP000001593">
    <property type="component" value="Unassembled WGS sequence"/>
</dbReference>
<dbReference type="CDD" id="cd00117">
    <property type="entry name" value="TFP"/>
    <property type="match status" value="1"/>
</dbReference>
<evidence type="ECO:0000256" key="4">
    <source>
        <dbReference type="SAM" id="SignalP"/>
    </source>
</evidence>
<gene>
    <name evidence="6" type="ORF">NEMVEDRAFT_v1g207656</name>
</gene>
<dbReference type="AlphaFoldDB" id="A7S6Q2"/>
<feature type="region of interest" description="Disordered" evidence="3">
    <location>
        <begin position="103"/>
        <end position="199"/>
    </location>
</feature>
<dbReference type="HOGENOM" id="CLU_1134718_0_0_1"/>
<dbReference type="OMA" id="KIACCNT"/>
<dbReference type="InParanoid" id="A7S6Q2"/>
<keyword evidence="7" id="KW-1185">Reference proteome</keyword>
<evidence type="ECO:0000259" key="5">
    <source>
        <dbReference type="SMART" id="SM00134"/>
    </source>
</evidence>
<keyword evidence="2" id="KW-1015">Disulfide bond</keyword>
<dbReference type="InterPro" id="IPR016054">
    <property type="entry name" value="LY6_UPA_recep-like"/>
</dbReference>
<feature type="compositionally biased region" description="Low complexity" evidence="3">
    <location>
        <begin position="127"/>
        <end position="159"/>
    </location>
</feature>